<feature type="transmembrane region" description="Helical" evidence="3">
    <location>
        <begin position="57"/>
        <end position="78"/>
    </location>
</feature>
<dbReference type="AlphaFoldDB" id="A0A2J6Q9R8"/>
<dbReference type="EMBL" id="KZ613476">
    <property type="protein sequence ID" value="PMD22984.1"/>
    <property type="molecule type" value="Genomic_DNA"/>
</dbReference>
<evidence type="ECO:0000256" key="1">
    <source>
        <dbReference type="ARBA" id="ARBA00004141"/>
    </source>
</evidence>
<evidence type="ECO:0000259" key="4">
    <source>
        <dbReference type="PROSITE" id="PS50850"/>
    </source>
</evidence>
<keyword evidence="6" id="KW-1185">Reference proteome</keyword>
<dbReference type="SUPFAM" id="SSF103473">
    <property type="entry name" value="MFS general substrate transporter"/>
    <property type="match status" value="1"/>
</dbReference>
<reference evidence="5 6" key="1">
    <citation type="submission" date="2016-05" db="EMBL/GenBank/DDBJ databases">
        <title>A degradative enzymes factory behind the ericoid mycorrhizal symbiosis.</title>
        <authorList>
            <consortium name="DOE Joint Genome Institute"/>
            <person name="Martino E."/>
            <person name="Morin E."/>
            <person name="Grelet G."/>
            <person name="Kuo A."/>
            <person name="Kohler A."/>
            <person name="Daghino S."/>
            <person name="Barry K."/>
            <person name="Choi C."/>
            <person name="Cichocki N."/>
            <person name="Clum A."/>
            <person name="Copeland A."/>
            <person name="Hainaut M."/>
            <person name="Haridas S."/>
            <person name="Labutti K."/>
            <person name="Lindquist E."/>
            <person name="Lipzen A."/>
            <person name="Khouja H.-R."/>
            <person name="Murat C."/>
            <person name="Ohm R."/>
            <person name="Olson A."/>
            <person name="Spatafora J."/>
            <person name="Veneault-Fourrey C."/>
            <person name="Henrissat B."/>
            <person name="Grigoriev I."/>
            <person name="Martin F."/>
            <person name="Perotto S."/>
        </authorList>
    </citation>
    <scope>NUCLEOTIDE SEQUENCE [LARGE SCALE GENOMIC DNA]</scope>
    <source>
        <strain evidence="5 6">UAMH 7357</strain>
    </source>
</reference>
<evidence type="ECO:0000313" key="5">
    <source>
        <dbReference type="EMBL" id="PMD22984.1"/>
    </source>
</evidence>
<accession>A0A2J6Q9R8</accession>
<comment type="subcellular location">
    <subcellularLocation>
        <location evidence="1">Membrane</location>
        <topology evidence="1">Multi-pass membrane protein</topology>
    </subcellularLocation>
</comment>
<feature type="compositionally biased region" description="Basic and acidic residues" evidence="2">
    <location>
        <begin position="215"/>
        <end position="227"/>
    </location>
</feature>
<feature type="region of interest" description="Disordered" evidence="2">
    <location>
        <begin position="215"/>
        <end position="245"/>
    </location>
</feature>
<feature type="compositionally biased region" description="Polar residues" evidence="2">
    <location>
        <begin position="231"/>
        <end position="242"/>
    </location>
</feature>
<dbReference type="Gene3D" id="1.20.1250.20">
    <property type="entry name" value="MFS general substrate transporter like domains"/>
    <property type="match status" value="1"/>
</dbReference>
<keyword evidence="3" id="KW-1133">Transmembrane helix</keyword>
<dbReference type="PROSITE" id="PS50850">
    <property type="entry name" value="MFS"/>
    <property type="match status" value="1"/>
</dbReference>
<feature type="transmembrane region" description="Helical" evidence="3">
    <location>
        <begin position="262"/>
        <end position="288"/>
    </location>
</feature>
<organism evidence="5 6">
    <name type="scientific">Hyaloscypha hepaticicola</name>
    <dbReference type="NCBI Taxonomy" id="2082293"/>
    <lineage>
        <taxon>Eukaryota</taxon>
        <taxon>Fungi</taxon>
        <taxon>Dikarya</taxon>
        <taxon>Ascomycota</taxon>
        <taxon>Pezizomycotina</taxon>
        <taxon>Leotiomycetes</taxon>
        <taxon>Helotiales</taxon>
        <taxon>Hyaloscyphaceae</taxon>
        <taxon>Hyaloscypha</taxon>
    </lineage>
</organism>
<keyword evidence="3" id="KW-0472">Membrane</keyword>
<dbReference type="InterPro" id="IPR036259">
    <property type="entry name" value="MFS_trans_sf"/>
</dbReference>
<feature type="transmembrane region" description="Helical" evidence="3">
    <location>
        <begin position="300"/>
        <end position="319"/>
    </location>
</feature>
<feature type="transmembrane region" description="Helical" evidence="3">
    <location>
        <begin position="339"/>
        <end position="360"/>
    </location>
</feature>
<proteinExistence type="predicted"/>
<name>A0A2J6Q9R8_9HELO</name>
<keyword evidence="3" id="KW-0812">Transmembrane</keyword>
<dbReference type="OrthoDB" id="10027823at2759"/>
<evidence type="ECO:0000256" key="2">
    <source>
        <dbReference type="SAM" id="MobiDB-lite"/>
    </source>
</evidence>
<protein>
    <submittedName>
        <fullName evidence="5">MFS general substrate transporter</fullName>
    </submittedName>
</protein>
<feature type="transmembrane region" description="Helical" evidence="3">
    <location>
        <begin position="30"/>
        <end position="51"/>
    </location>
</feature>
<dbReference type="InterPro" id="IPR020846">
    <property type="entry name" value="MFS_dom"/>
</dbReference>
<dbReference type="InterPro" id="IPR011701">
    <property type="entry name" value="MFS"/>
</dbReference>
<evidence type="ECO:0000256" key="3">
    <source>
        <dbReference type="SAM" id="Phobius"/>
    </source>
</evidence>
<feature type="transmembrane region" description="Helical" evidence="3">
    <location>
        <begin position="90"/>
        <end position="119"/>
    </location>
</feature>
<dbReference type="STRING" id="1745343.A0A2J6Q9R8"/>
<dbReference type="PANTHER" id="PTHR23520:SF5">
    <property type="entry name" value="TRANSPORTER, PUTATIVE (AFU_ORTHOLOGUE AFUA_3G04000)-RELATED"/>
    <property type="match status" value="1"/>
</dbReference>
<dbReference type="Proteomes" id="UP000235672">
    <property type="component" value="Unassembled WGS sequence"/>
</dbReference>
<sequence>MALFHILHELGLHSLHNSPRDTKILILQRFIRFFAFGGSTIVLALYLHAISISDTHIGLFMSLTLVGDVISFALTLLADGVGRKIILGAGALLMMVSGVVFAFTGNFWCLLAASVFGVISPNGREIGPFSAIEESTLAHLTKPEIRSDIFAWYVVIGSGGNALGKLATGWVVQELQRWEGWSPVRSYRTVFMAYAGLGFLNMLLTSALSSRVELHGHEEHKDSDGEHQPLISRSDSDSNQEVTMAKEKRSLLPKISKQSRIVLLKLCMLFALDSLASGLVPASLVTYFFNLKFKLHEGDLGTLFFVAAILSSVSSLVAVSLSRRIGLIKTMVFTHLPSALALCLIPVPSSLPGAIFFLLLRSSLASMDIAPKAAFLSVVVMPGERTAVMGFISVVRTFSQSFGPVITGVLAQSGRFWVTFVVAGSLKATYDLGLLTGFRGHKTEMDRAERRASRNSGEVDA</sequence>
<evidence type="ECO:0000313" key="6">
    <source>
        <dbReference type="Proteomes" id="UP000235672"/>
    </source>
</evidence>
<dbReference type="GO" id="GO:0022857">
    <property type="term" value="F:transmembrane transporter activity"/>
    <property type="evidence" value="ECO:0007669"/>
    <property type="project" value="InterPro"/>
</dbReference>
<dbReference type="PANTHER" id="PTHR23520">
    <property type="entry name" value="TRANSPORTER, PUTATIVE (AFU_ORTHOLOGUE AFUA_3G04000)-RELATED"/>
    <property type="match status" value="1"/>
</dbReference>
<gene>
    <name evidence="5" type="ORF">NA56DRAFT_81593</name>
</gene>
<dbReference type="Pfam" id="PF07690">
    <property type="entry name" value="MFS_1"/>
    <property type="match status" value="1"/>
</dbReference>
<feature type="domain" description="Major facilitator superfamily (MFS) profile" evidence="4">
    <location>
        <begin position="262"/>
        <end position="461"/>
    </location>
</feature>
<dbReference type="GO" id="GO:0000329">
    <property type="term" value="C:fungal-type vacuole membrane"/>
    <property type="evidence" value="ECO:0007669"/>
    <property type="project" value="TreeGrafter"/>
</dbReference>